<dbReference type="InterPro" id="IPR027039">
    <property type="entry name" value="Crtac1"/>
</dbReference>
<evidence type="ECO:0000259" key="2">
    <source>
        <dbReference type="Pfam" id="PF07593"/>
    </source>
</evidence>
<name>A0A1M6WCX8_9BACT</name>
<organism evidence="3 4">
    <name type="scientific">Rhodothermus profundi</name>
    <dbReference type="NCBI Taxonomy" id="633813"/>
    <lineage>
        <taxon>Bacteria</taxon>
        <taxon>Pseudomonadati</taxon>
        <taxon>Rhodothermota</taxon>
        <taxon>Rhodothermia</taxon>
        <taxon>Rhodothermales</taxon>
        <taxon>Rhodothermaceae</taxon>
        <taxon>Rhodothermus</taxon>
    </lineage>
</organism>
<proteinExistence type="predicted"/>
<dbReference type="SUPFAM" id="SSF69318">
    <property type="entry name" value="Integrin alpha N-terminal domain"/>
    <property type="match status" value="3"/>
</dbReference>
<dbReference type="Proteomes" id="UP000185812">
    <property type="component" value="Unassembled WGS sequence"/>
</dbReference>
<dbReference type="Pfam" id="PF07593">
    <property type="entry name" value="UnbV_ASPIC"/>
    <property type="match status" value="1"/>
</dbReference>
<dbReference type="InterPro" id="IPR028994">
    <property type="entry name" value="Integrin_alpha_N"/>
</dbReference>
<dbReference type="STRING" id="633813.SAMN04488087_2281"/>
<evidence type="ECO:0000313" key="4">
    <source>
        <dbReference type="Proteomes" id="UP000185812"/>
    </source>
</evidence>
<feature type="domain" description="ASPIC/UnbV" evidence="2">
    <location>
        <begin position="534"/>
        <end position="600"/>
    </location>
</feature>
<dbReference type="EMBL" id="FRAU01000008">
    <property type="protein sequence ID" value="SHK91537.1"/>
    <property type="molecule type" value="Genomic_DNA"/>
</dbReference>
<protein>
    <submittedName>
        <fullName evidence="3">Repeat domain-containing protein</fullName>
    </submittedName>
</protein>
<reference evidence="4" key="1">
    <citation type="submission" date="2016-11" db="EMBL/GenBank/DDBJ databases">
        <authorList>
            <person name="Varghese N."/>
            <person name="Submissions S."/>
        </authorList>
    </citation>
    <scope>NUCLEOTIDE SEQUENCE [LARGE SCALE GENOMIC DNA]</scope>
    <source>
        <strain evidence="4">DSM 22212</strain>
    </source>
</reference>
<accession>A0A1M6WCX8</accession>
<dbReference type="OrthoDB" id="9816120at2"/>
<evidence type="ECO:0000313" key="3">
    <source>
        <dbReference type="EMBL" id="SHK91537.1"/>
    </source>
</evidence>
<evidence type="ECO:0000256" key="1">
    <source>
        <dbReference type="ARBA" id="ARBA00022729"/>
    </source>
</evidence>
<dbReference type="PANTHER" id="PTHR16026">
    <property type="entry name" value="CARTILAGE ACIDIC PROTEIN 1"/>
    <property type="match status" value="1"/>
</dbReference>
<dbReference type="PROSITE" id="PS51257">
    <property type="entry name" value="PROKAR_LIPOPROTEIN"/>
    <property type="match status" value="1"/>
</dbReference>
<dbReference type="PANTHER" id="PTHR16026:SF0">
    <property type="entry name" value="CARTILAGE ACIDIC PROTEIN 1"/>
    <property type="match status" value="1"/>
</dbReference>
<dbReference type="InterPro" id="IPR013517">
    <property type="entry name" value="FG-GAP"/>
</dbReference>
<keyword evidence="4" id="KW-1185">Reference proteome</keyword>
<gene>
    <name evidence="3" type="ORF">SAMN04488087_2281</name>
</gene>
<sequence length="1121" mass="124875">MQRWSLRISWCYGFGLLLLIGTGGCRKAEAPPDTLFETVSPRQTGIRFTNRLHETQEFNVFIYRNFYNGGGVGLGDFNGDGRLDVFLTANQGPNRLYLNRGNWRFEDVTEKAGVAGTKPWTTGVAVADVDGNGWLDLYVCYAGPFADSLRANELYLNLGPDEAGIPRFREAAAELGLADTGFSVHAAFFDYDRDGDLDVYVLNNSMRPIISLDFRNTRHERNHEGGDRLYRNDNGRFVDVSAEAGIYGPEIAFGLGVTVADLNRDGWPDLYISNDFFERDYLYLNQGDGTFREVLEEAMAYLSLSSMGADAADIDNDGLPELFVTDMLPEEDARLKTTTTFEGWQLYQTKVENGFYHQFTRNTLQYNNGDGTFSEIGMWAGVAATDWSWAALIFDADLDGYKDIFVANGIFWDVIDQDYLEYLSAEETMRAVIREEGVDYLTLIRRMPSHPLPNYAFRNNGDRTFTNQAQEWGLGQPGFSSGAAYGDLDGDGDLDLIVNDVNGPARVYRNQARERLGRRFLQVQLVGTPPNTQGIGAQVTVLAGEQRFYQEQMPNRGFQSSVDPVLTFGLGSLDTVDAVVVVWPDGRYEMRRHVATNQRLVFRQEEALVGQPDEPLVPARARPRFVEVTERVALHYRHQEDAFVDFLREGLMPWMRSREGPRVAVGDVNGDGRDDFYLGGAKGFPGALFVQQPDGRFARTNEALFAVDALSEDIGAVFFDADGDGDLDLYVVSGGNAYAPRAPALQDRLYLNDGQGRFRKAVNHLPRIRSSGGPVAAADYDGDGDVDLFVGGRVEPWFYGQAPESLLLLNNGQGRFTNVADAQAPGLSRVGMVTDAAWADFDGDGQLDLLVVGEWMPLTIFRNTGNGRLERWELPDLATTSGIWHRVAVADFDGDGDPDFIAANLGLNTPLKASPETPLRLFVKDFDQNGFADHLLARPESTAVGWRHRPLNLRRELLGQLPFLRARIPSHAAYARMMLEDFLQPEELEGAVVLEVQELRSLYVENRGNGRFRLHPLPAEAQWAPLYGLLVDDFDGDGHLDVLAGGNFRWAQTGLGLMEAIYGLWLKGDGQGHFAVIPPRDSGFFVRGEVRDLQQLARPGQRPLILVARNDDTPRFFVVLP</sequence>
<dbReference type="AlphaFoldDB" id="A0A1M6WCX8"/>
<dbReference type="Pfam" id="PF13517">
    <property type="entry name" value="FG-GAP_3"/>
    <property type="match status" value="6"/>
</dbReference>
<dbReference type="InterPro" id="IPR011519">
    <property type="entry name" value="UnbV_ASPIC"/>
</dbReference>
<dbReference type="Gene3D" id="2.130.10.130">
    <property type="entry name" value="Integrin alpha, N-terminal"/>
    <property type="match status" value="3"/>
</dbReference>
<keyword evidence="1" id="KW-0732">Signal</keyword>
<dbReference type="RefSeq" id="WP_072716097.1">
    <property type="nucleotide sequence ID" value="NZ_FRAU01000008.1"/>
</dbReference>